<dbReference type="GO" id="GO:0035303">
    <property type="term" value="P:regulation of dephosphorylation"/>
    <property type="evidence" value="ECO:0007669"/>
    <property type="project" value="TreeGrafter"/>
</dbReference>
<feature type="compositionally biased region" description="Basic and acidic residues" evidence="3">
    <location>
        <begin position="334"/>
        <end position="344"/>
    </location>
</feature>
<evidence type="ECO:0000313" key="4">
    <source>
        <dbReference type="EMBL" id="CAG9797530.1"/>
    </source>
</evidence>
<feature type="region of interest" description="Disordered" evidence="3">
    <location>
        <begin position="302"/>
        <end position="353"/>
    </location>
</feature>
<dbReference type="PANTHER" id="PTHR10933:SF9">
    <property type="entry name" value="IMMUNOGLOBULIN-BINDING PROTEIN 1"/>
    <property type="match status" value="1"/>
</dbReference>
<dbReference type="EMBL" id="OU895877">
    <property type="protein sequence ID" value="CAG9797530.1"/>
    <property type="molecule type" value="Genomic_DNA"/>
</dbReference>
<sequence>MEGEIKLFELFDNAYKLFEEFDRRDDPSNSPEFQEDVRRCIKMLEDATRLVSFTGMFSQNESYEEIPTDNLKYLLLPFLLAQATLKLTNVQDRKNVVDVAKIYYDDYLNRCEEYGLCERSTTAVSKNKDIILRDEIQRITQMAQQRNQKLQKYQQKKELKDQIKQLKVAMERDHTDEDVKRNFYLKLIKSCVWETQDELSTLEQECEILEHIAKLKQNDPEYVDHTSDDKASSSKKHHHHHKSAPLKPIIITKDAIQKAIYGAGYPSLPTYTVQEFYDQRVEEGIFPSAEQVAKNQSLQGRCEVDQEAEQAKEEEEKEQKVENDDPEYLNQARNLDEYKDDHRRGYGNRYNRS</sequence>
<keyword evidence="2" id="KW-0175">Coiled coil</keyword>
<evidence type="ECO:0000256" key="3">
    <source>
        <dbReference type="SAM" id="MobiDB-lite"/>
    </source>
</evidence>
<evidence type="ECO:0000313" key="5">
    <source>
        <dbReference type="Proteomes" id="UP001153620"/>
    </source>
</evidence>
<dbReference type="GO" id="GO:0009966">
    <property type="term" value="P:regulation of signal transduction"/>
    <property type="evidence" value="ECO:0007669"/>
    <property type="project" value="InterPro"/>
</dbReference>
<feature type="compositionally biased region" description="Acidic residues" evidence="3">
    <location>
        <begin position="305"/>
        <end position="316"/>
    </location>
</feature>
<evidence type="ECO:0000256" key="1">
    <source>
        <dbReference type="ARBA" id="ARBA00034730"/>
    </source>
</evidence>
<feature type="compositionally biased region" description="Basic and acidic residues" evidence="3">
    <location>
        <begin position="220"/>
        <end position="232"/>
    </location>
</feature>
<dbReference type="Gene3D" id="1.25.40.540">
    <property type="entry name" value="TAP42-like family"/>
    <property type="match status" value="1"/>
</dbReference>
<reference evidence="4" key="2">
    <citation type="submission" date="2022-10" db="EMBL/GenBank/DDBJ databases">
        <authorList>
            <consortium name="ENA_rothamsted_submissions"/>
            <consortium name="culmorum"/>
            <person name="King R."/>
        </authorList>
    </citation>
    <scope>NUCLEOTIDE SEQUENCE</scope>
</reference>
<feature type="region of interest" description="Disordered" evidence="3">
    <location>
        <begin position="220"/>
        <end position="246"/>
    </location>
</feature>
<dbReference type="InterPro" id="IPR038511">
    <property type="entry name" value="TAP42/TAP46-like_sf"/>
</dbReference>
<proteinExistence type="inferred from homology"/>
<dbReference type="GO" id="GO:0005829">
    <property type="term" value="C:cytosol"/>
    <property type="evidence" value="ECO:0007669"/>
    <property type="project" value="TreeGrafter"/>
</dbReference>
<dbReference type="FunFam" id="1.25.40.540:FF:000003">
    <property type="entry name" value="Immunoglobulin (CD79A)-binding protein 1"/>
    <property type="match status" value="1"/>
</dbReference>
<dbReference type="GO" id="GO:0051721">
    <property type="term" value="F:protein phosphatase 2A binding"/>
    <property type="evidence" value="ECO:0007669"/>
    <property type="project" value="TreeGrafter"/>
</dbReference>
<gene>
    <name evidence="4" type="ORF">CHIRRI_LOCUS528</name>
</gene>
<dbReference type="InterPro" id="IPR007304">
    <property type="entry name" value="TAP46-like"/>
</dbReference>
<evidence type="ECO:0008006" key="6">
    <source>
        <dbReference type="Google" id="ProtNLM"/>
    </source>
</evidence>
<feature type="compositionally biased region" description="Basic residues" evidence="3">
    <location>
        <begin position="233"/>
        <end position="244"/>
    </location>
</feature>
<evidence type="ECO:0000256" key="2">
    <source>
        <dbReference type="SAM" id="Coils"/>
    </source>
</evidence>
<protein>
    <recommendedName>
        <fullName evidence="6">Immunoglobulin-binding protein 1</fullName>
    </recommendedName>
</protein>
<keyword evidence="5" id="KW-1185">Reference proteome</keyword>
<reference evidence="4" key="1">
    <citation type="submission" date="2022-01" db="EMBL/GenBank/DDBJ databases">
        <authorList>
            <person name="King R."/>
        </authorList>
    </citation>
    <scope>NUCLEOTIDE SEQUENCE</scope>
</reference>
<feature type="coiled-coil region" evidence="2">
    <location>
        <begin position="136"/>
        <end position="219"/>
    </location>
</feature>
<dbReference type="OrthoDB" id="10261753at2759"/>
<dbReference type="Proteomes" id="UP001153620">
    <property type="component" value="Chromosome 1"/>
</dbReference>
<dbReference type="PANTHER" id="PTHR10933">
    <property type="entry name" value="IMMUNOGLOBULIN-BINDING PROTEIN 1"/>
    <property type="match status" value="1"/>
</dbReference>
<comment type="similarity">
    <text evidence="1">Belongs to the IGBP1/TAP42 family.</text>
</comment>
<dbReference type="Pfam" id="PF04177">
    <property type="entry name" value="TAP42"/>
    <property type="match status" value="1"/>
</dbReference>
<organism evidence="4 5">
    <name type="scientific">Chironomus riparius</name>
    <dbReference type="NCBI Taxonomy" id="315576"/>
    <lineage>
        <taxon>Eukaryota</taxon>
        <taxon>Metazoa</taxon>
        <taxon>Ecdysozoa</taxon>
        <taxon>Arthropoda</taxon>
        <taxon>Hexapoda</taxon>
        <taxon>Insecta</taxon>
        <taxon>Pterygota</taxon>
        <taxon>Neoptera</taxon>
        <taxon>Endopterygota</taxon>
        <taxon>Diptera</taxon>
        <taxon>Nematocera</taxon>
        <taxon>Chironomoidea</taxon>
        <taxon>Chironomidae</taxon>
        <taxon>Chironominae</taxon>
        <taxon>Chironomus</taxon>
    </lineage>
</organism>
<accession>A0A9N9RII0</accession>
<dbReference type="AlphaFoldDB" id="A0A9N9RII0"/>
<name>A0A9N9RII0_9DIPT</name>